<dbReference type="AlphaFoldDB" id="A0A9E4K0G5"/>
<feature type="signal peptide" evidence="1">
    <location>
        <begin position="1"/>
        <end position="28"/>
    </location>
</feature>
<dbReference type="Proteomes" id="UP000886687">
    <property type="component" value="Unassembled WGS sequence"/>
</dbReference>
<dbReference type="EMBL" id="JAEPDI010000001">
    <property type="protein sequence ID" value="MCG7937362.1"/>
    <property type="molecule type" value="Genomic_DNA"/>
</dbReference>
<dbReference type="Pfam" id="PF07433">
    <property type="entry name" value="DUF1513"/>
    <property type="match status" value="1"/>
</dbReference>
<organism evidence="2 3">
    <name type="scientific">Candidatus Thiodiazotropha lotti</name>
    <dbReference type="NCBI Taxonomy" id="2792787"/>
    <lineage>
        <taxon>Bacteria</taxon>
        <taxon>Pseudomonadati</taxon>
        <taxon>Pseudomonadota</taxon>
        <taxon>Gammaproteobacteria</taxon>
        <taxon>Chromatiales</taxon>
        <taxon>Sedimenticolaceae</taxon>
        <taxon>Candidatus Thiodiazotropha</taxon>
    </lineage>
</organism>
<feature type="chain" id="PRO_5038782862" evidence="1">
    <location>
        <begin position="29"/>
        <end position="378"/>
    </location>
</feature>
<comment type="caution">
    <text evidence="2">The sequence shown here is derived from an EMBL/GenBank/DDBJ whole genome shotgun (WGS) entry which is preliminary data.</text>
</comment>
<dbReference type="SUPFAM" id="SSF50969">
    <property type="entry name" value="YVTN repeat-like/Quinoprotein amine dehydrogenase"/>
    <property type="match status" value="1"/>
</dbReference>
<dbReference type="InterPro" id="IPR008311">
    <property type="entry name" value="UCP028101"/>
</dbReference>
<dbReference type="Gene3D" id="2.130.10.10">
    <property type="entry name" value="YVTN repeat-like/Quinoprotein amine dehydrogenase"/>
    <property type="match status" value="1"/>
</dbReference>
<keyword evidence="1" id="KW-0732">Signal</keyword>
<proteinExistence type="predicted"/>
<dbReference type="PIRSF" id="PIRSF028101">
    <property type="entry name" value="UCP028101"/>
    <property type="match status" value="1"/>
</dbReference>
<dbReference type="InterPro" id="IPR015943">
    <property type="entry name" value="WD40/YVTN_repeat-like_dom_sf"/>
</dbReference>
<accession>A0A9E4K0G5</accession>
<name>A0A9E4K0G5_9GAMM</name>
<reference evidence="2" key="1">
    <citation type="journal article" date="2021" name="Proc. Natl. Acad. Sci. U.S.A.">
        <title>Global biogeography of chemosynthetic symbionts reveals both localized and globally distributed symbiont groups. .</title>
        <authorList>
            <person name="Osvatic J.T."/>
            <person name="Wilkins L.G.E."/>
            <person name="Leibrecht L."/>
            <person name="Leray M."/>
            <person name="Zauner S."/>
            <person name="Polzin J."/>
            <person name="Camacho Y."/>
            <person name="Gros O."/>
            <person name="van Gils J.A."/>
            <person name="Eisen J.A."/>
            <person name="Petersen J.M."/>
            <person name="Yuen B."/>
        </authorList>
    </citation>
    <scope>NUCLEOTIDE SEQUENCE</scope>
    <source>
        <strain evidence="2">MAGL173</strain>
    </source>
</reference>
<evidence type="ECO:0000313" key="3">
    <source>
        <dbReference type="Proteomes" id="UP000886687"/>
    </source>
</evidence>
<sequence>MVNRTGISRRALISGMATLAFMPSSLLAAGAHLNKGRSNIWLSAQGDKAKTYGIGLFFSDNANSLKIPSGFRGHGVSLHPLHNRVVMFARRPGTEAIEVDLESRDHRLAFVCKNNRHLFGHGSFSPDGKLLYTTEAEIDTGRGLIAIRDANSYELLAEISSHGIGPHELKLLNDGKTLVVANGGILTHPDSGRKKLNLDSMSSNLCYIDSYSGKRLALHRLTETKASIRHLDVADDDTVAFGMQFQREAAAHDSLVPLTATHRLGDPLRLLEAPAAIVMQLRDYIGSVAINNRSRVVGFTSPKGSIALFWNLNNGAFLGYHQLHDVCGIAVTEDQRYFALTSSNGQMRLLDAQTLKEDRAHRQHPDFRWDNHLLLTTG</sequence>
<evidence type="ECO:0000256" key="1">
    <source>
        <dbReference type="SAM" id="SignalP"/>
    </source>
</evidence>
<dbReference type="InterPro" id="IPR011044">
    <property type="entry name" value="Quino_amine_DH_bsu"/>
</dbReference>
<evidence type="ECO:0000313" key="2">
    <source>
        <dbReference type="EMBL" id="MCG7937362.1"/>
    </source>
</evidence>
<gene>
    <name evidence="2" type="ORF">JAZ04_00700</name>
</gene>
<protein>
    <submittedName>
        <fullName evidence="2">DUF1513 domain-containing protein</fullName>
    </submittedName>
</protein>